<feature type="region of interest" description="Disordered" evidence="1">
    <location>
        <begin position="364"/>
        <end position="396"/>
    </location>
</feature>
<dbReference type="PANTHER" id="PTHR21575:SF12">
    <property type="entry name" value="PROTEIN HID1"/>
    <property type="match status" value="1"/>
</dbReference>
<keyword evidence="3" id="KW-1185">Reference proteome</keyword>
<comment type="caution">
    <text evidence="2">The sequence shown here is derived from an EMBL/GenBank/DDBJ whole genome shotgun (WGS) entry which is preliminary data.</text>
</comment>
<dbReference type="OrthoDB" id="432953at2759"/>
<protein>
    <submittedName>
        <fullName evidence="2">Uncharacterized protein</fullName>
    </submittedName>
</protein>
<feature type="region of interest" description="Disordered" evidence="1">
    <location>
        <begin position="68"/>
        <end position="161"/>
    </location>
</feature>
<feature type="compositionally biased region" description="Low complexity" evidence="1">
    <location>
        <begin position="370"/>
        <end position="389"/>
    </location>
</feature>
<feature type="compositionally biased region" description="Basic and acidic residues" evidence="1">
    <location>
        <begin position="79"/>
        <end position="89"/>
    </location>
</feature>
<reference evidence="2" key="1">
    <citation type="submission" date="2022-11" db="EMBL/GenBank/DDBJ databases">
        <authorList>
            <person name="Scott C."/>
            <person name="Bruce N."/>
        </authorList>
    </citation>
    <scope>NUCLEOTIDE SEQUENCE</scope>
</reference>
<dbReference type="GO" id="GO:0000138">
    <property type="term" value="C:Golgi trans cisterna"/>
    <property type="evidence" value="ECO:0007669"/>
    <property type="project" value="TreeGrafter"/>
</dbReference>
<dbReference type="EMBL" id="CALLCH030000009">
    <property type="protein sequence ID" value="CAI4213754.1"/>
    <property type="molecule type" value="Genomic_DNA"/>
</dbReference>
<proteinExistence type="predicted"/>
<gene>
    <name evidence="2" type="ORF">PPNO1_LOCUS3498</name>
</gene>
<dbReference type="PANTHER" id="PTHR21575">
    <property type="entry name" value="PROTEIN HID1"/>
    <property type="match status" value="1"/>
</dbReference>
<dbReference type="Proteomes" id="UP000838763">
    <property type="component" value="Unassembled WGS sequence"/>
</dbReference>
<evidence type="ECO:0000313" key="2">
    <source>
        <dbReference type="EMBL" id="CAI4213754.1"/>
    </source>
</evidence>
<dbReference type="Pfam" id="PF12722">
    <property type="entry name" value="Hid1"/>
    <property type="match status" value="1"/>
</dbReference>
<evidence type="ECO:0000313" key="3">
    <source>
        <dbReference type="Proteomes" id="UP000838763"/>
    </source>
</evidence>
<feature type="compositionally biased region" description="Polar residues" evidence="1">
    <location>
        <begin position="140"/>
        <end position="154"/>
    </location>
</feature>
<organism evidence="2 3">
    <name type="scientific">Parascedosporium putredinis</name>
    <dbReference type="NCBI Taxonomy" id="1442378"/>
    <lineage>
        <taxon>Eukaryota</taxon>
        <taxon>Fungi</taxon>
        <taxon>Dikarya</taxon>
        <taxon>Ascomycota</taxon>
        <taxon>Pezizomycotina</taxon>
        <taxon>Sordariomycetes</taxon>
        <taxon>Hypocreomycetidae</taxon>
        <taxon>Microascales</taxon>
        <taxon>Microascaceae</taxon>
        <taxon>Parascedosporium</taxon>
    </lineage>
</organism>
<name>A0A9P1MAJ0_9PEZI</name>
<feature type="compositionally biased region" description="Acidic residues" evidence="1">
    <location>
        <begin position="123"/>
        <end position="134"/>
    </location>
</feature>
<dbReference type="AlphaFoldDB" id="A0A9P1MAJ0"/>
<sequence length="396" mass="42898">MQLFSSMSSPSFLLANDSNHSLLHSLLEAMNAILEHQYKKNPAFVFAVLKNRKKVEALRALTLETGQEDIERRNRRRKEAAESGEHQESIRSSMDSVQSHPASHPMSPAASEAHDESDTFAIGDDDDESDDDDDHPQPTPAQSTTSENPSQASSAVDVGDAVPTQLRGMSEKARGKMPAGFPTFSRQNSTTSLEGHRASVSVAQVDGSGFQATASWIDSWLPELPLHTMLTVIQQLTALLPRQALAPDHASRETLSRISEIDPIGVEPTPIRVHTFEWSQLSLAWYESLLWGFVFSAEMQPAKGTVGVWNGTLIKLFRVQETARSGPSLTSPRGAVDAVGDSIVSRIGAINLRTAGDAAQRLLSEGVQIQGPPSQAGSGTGPQGQAQQPQRRDSQH</sequence>
<accession>A0A9P1MAJ0</accession>
<dbReference type="GO" id="GO:0016020">
    <property type="term" value="C:membrane"/>
    <property type="evidence" value="ECO:0007669"/>
    <property type="project" value="TreeGrafter"/>
</dbReference>
<feature type="compositionally biased region" description="Polar residues" evidence="1">
    <location>
        <begin position="90"/>
        <end position="101"/>
    </location>
</feature>
<dbReference type="InterPro" id="IPR026705">
    <property type="entry name" value="Hid-1/Ecm30"/>
</dbReference>
<evidence type="ECO:0000256" key="1">
    <source>
        <dbReference type="SAM" id="MobiDB-lite"/>
    </source>
</evidence>
<dbReference type="GO" id="GO:0005797">
    <property type="term" value="C:Golgi medial cisterna"/>
    <property type="evidence" value="ECO:0007669"/>
    <property type="project" value="TreeGrafter"/>
</dbReference>